<feature type="transmembrane region" description="Helical" evidence="1">
    <location>
        <begin position="37"/>
        <end position="56"/>
    </location>
</feature>
<gene>
    <name evidence="2" type="ORF">DW860_08580</name>
</gene>
<feature type="transmembrane region" description="Helical" evidence="1">
    <location>
        <begin position="143"/>
        <end position="164"/>
    </location>
</feature>
<comment type="caution">
    <text evidence="2">The sequence shown here is derived from an EMBL/GenBank/DDBJ whole genome shotgun (WGS) entry which is preliminary data.</text>
</comment>
<dbReference type="Proteomes" id="UP000284742">
    <property type="component" value="Unassembled WGS sequence"/>
</dbReference>
<evidence type="ECO:0008006" key="4">
    <source>
        <dbReference type="Google" id="ProtNLM"/>
    </source>
</evidence>
<keyword evidence="1" id="KW-0812">Transmembrane</keyword>
<sequence length="440" mass="50615">MYSGYELIWLFFCTSFLGWLLETVSAATRQRKFANRGIVNAPFCVIYGVAAVSITVFCQELYGFWLFAESTILATVIEWIAGHLIEKMYHERWWDYSKIKWNLDGYICFPISLLWGALAYVMMRWGNSLMLDLYHFIPKFVGKITLLILVGILTADMAATLIVLSGRSKRIEQWQAVDSWLTGISSNLERKIYGYVDARIRKAYPKQEKHREKILEEKAKEKEQASVRFAYGCSFYKIVLLFLIGAFLGDIVETIFCRMTAGVWMSRSSVVWGPFSVVWGLGVAGATLLLYRYKDKSDSFIFLAGTFLGGAYEYLCSVFSELVFGKVFWDYSNIPFNLGGRINLLYCFFWGIAAVVWLKLLYPHFSDGIEKLPMKAGKVLTWILILFMCCNMIVSMMALVRSNQRAHGVAAIHSWQKTMDDHRFDDVRLKKIYPNALKVE</sequence>
<evidence type="ECO:0000313" key="2">
    <source>
        <dbReference type="EMBL" id="RHC07300.1"/>
    </source>
</evidence>
<dbReference type="Pfam" id="PF06541">
    <property type="entry name" value="ABC_trans_CmpB"/>
    <property type="match status" value="2"/>
</dbReference>
<keyword evidence="1" id="KW-0472">Membrane</keyword>
<feature type="transmembrane region" description="Helical" evidence="1">
    <location>
        <begin position="62"/>
        <end position="82"/>
    </location>
</feature>
<name>A0A413YJT4_9FIRM</name>
<feature type="transmembrane region" description="Helical" evidence="1">
    <location>
        <begin position="340"/>
        <end position="358"/>
    </location>
</feature>
<keyword evidence="1" id="KW-1133">Transmembrane helix</keyword>
<feature type="transmembrane region" description="Helical" evidence="1">
    <location>
        <begin position="6"/>
        <end position="25"/>
    </location>
</feature>
<protein>
    <recommendedName>
        <fullName evidence="4">ABC transporter permease</fullName>
    </recommendedName>
</protein>
<dbReference type="AlphaFoldDB" id="A0A413YJT4"/>
<reference evidence="2 3" key="1">
    <citation type="submission" date="2018-08" db="EMBL/GenBank/DDBJ databases">
        <title>A genome reference for cultivated species of the human gut microbiota.</title>
        <authorList>
            <person name="Zou Y."/>
            <person name="Xue W."/>
            <person name="Luo G."/>
        </authorList>
    </citation>
    <scope>NUCLEOTIDE SEQUENCE [LARGE SCALE GENOMIC DNA]</scope>
    <source>
        <strain evidence="2 3">AM37-5</strain>
    </source>
</reference>
<feature type="transmembrane region" description="Helical" evidence="1">
    <location>
        <begin position="379"/>
        <end position="400"/>
    </location>
</feature>
<evidence type="ECO:0000313" key="3">
    <source>
        <dbReference type="Proteomes" id="UP000284742"/>
    </source>
</evidence>
<dbReference type="InterPro" id="IPR010540">
    <property type="entry name" value="CmpB_TMEM229"/>
</dbReference>
<feature type="transmembrane region" description="Helical" evidence="1">
    <location>
        <begin position="269"/>
        <end position="291"/>
    </location>
</feature>
<proteinExistence type="predicted"/>
<feature type="transmembrane region" description="Helical" evidence="1">
    <location>
        <begin position="229"/>
        <end position="249"/>
    </location>
</feature>
<evidence type="ECO:0000256" key="1">
    <source>
        <dbReference type="SAM" id="Phobius"/>
    </source>
</evidence>
<organism evidence="2 3">
    <name type="scientific">Dorea formicigenerans</name>
    <dbReference type="NCBI Taxonomy" id="39486"/>
    <lineage>
        <taxon>Bacteria</taxon>
        <taxon>Bacillati</taxon>
        <taxon>Bacillota</taxon>
        <taxon>Clostridia</taxon>
        <taxon>Lachnospirales</taxon>
        <taxon>Lachnospiraceae</taxon>
        <taxon>Dorea</taxon>
    </lineage>
</organism>
<accession>A0A413YJT4</accession>
<dbReference type="EMBL" id="QSHK01000005">
    <property type="protein sequence ID" value="RHC07300.1"/>
    <property type="molecule type" value="Genomic_DNA"/>
</dbReference>
<dbReference type="RefSeq" id="WP_118358511.1">
    <property type="nucleotide sequence ID" value="NZ_QSHK01000005.1"/>
</dbReference>
<feature type="transmembrane region" description="Helical" evidence="1">
    <location>
        <begin position="103"/>
        <end position="123"/>
    </location>
</feature>